<dbReference type="Pfam" id="PF04542">
    <property type="entry name" value="Sigma70_r2"/>
    <property type="match status" value="1"/>
</dbReference>
<evidence type="ECO:0000259" key="8">
    <source>
        <dbReference type="Pfam" id="PF08281"/>
    </source>
</evidence>
<dbReference type="InterPro" id="IPR039425">
    <property type="entry name" value="RNA_pol_sigma-70-like"/>
</dbReference>
<name>A0A143PI95_LUTPR</name>
<feature type="domain" description="RNA polymerase sigma-70 region 2" evidence="7">
    <location>
        <begin position="25"/>
        <end position="90"/>
    </location>
</feature>
<evidence type="ECO:0000256" key="5">
    <source>
        <dbReference type="ARBA" id="ARBA00023163"/>
    </source>
</evidence>
<dbReference type="EMBL" id="CP015136">
    <property type="protein sequence ID" value="AMY08292.1"/>
    <property type="molecule type" value="Genomic_DNA"/>
</dbReference>
<feature type="domain" description="RNA polymerase sigma factor 70 region 4 type 2" evidence="8">
    <location>
        <begin position="119"/>
        <end position="169"/>
    </location>
</feature>
<evidence type="ECO:0000313" key="10">
    <source>
        <dbReference type="Proteomes" id="UP000076079"/>
    </source>
</evidence>
<feature type="region of interest" description="Disordered" evidence="6">
    <location>
        <begin position="90"/>
        <end position="109"/>
    </location>
</feature>
<reference evidence="9 10" key="1">
    <citation type="journal article" date="2016" name="Genome Announc.">
        <title>First Complete Genome Sequence of a Subdivision 6 Acidobacterium Strain.</title>
        <authorList>
            <person name="Huang S."/>
            <person name="Vieira S."/>
            <person name="Bunk B."/>
            <person name="Riedel T."/>
            <person name="Sproer C."/>
            <person name="Overmann J."/>
        </authorList>
    </citation>
    <scope>NUCLEOTIDE SEQUENCE [LARGE SCALE GENOMIC DNA]</scope>
    <source>
        <strain evidence="10">DSM 100886 HEG_-6_39</strain>
    </source>
</reference>
<dbReference type="Proteomes" id="UP000076079">
    <property type="component" value="Chromosome"/>
</dbReference>
<dbReference type="Gene3D" id="1.10.10.10">
    <property type="entry name" value="Winged helix-like DNA-binding domain superfamily/Winged helix DNA-binding domain"/>
    <property type="match status" value="1"/>
</dbReference>
<dbReference type="STRING" id="1855912.LuPra_01486"/>
<dbReference type="InterPro" id="IPR014284">
    <property type="entry name" value="RNA_pol_sigma-70_dom"/>
</dbReference>
<dbReference type="Gene3D" id="1.10.1740.10">
    <property type="match status" value="1"/>
</dbReference>
<dbReference type="GO" id="GO:0016987">
    <property type="term" value="F:sigma factor activity"/>
    <property type="evidence" value="ECO:0007669"/>
    <property type="project" value="UniProtKB-KW"/>
</dbReference>
<evidence type="ECO:0000256" key="1">
    <source>
        <dbReference type="ARBA" id="ARBA00010641"/>
    </source>
</evidence>
<dbReference type="AlphaFoldDB" id="A0A143PI95"/>
<dbReference type="SUPFAM" id="SSF88946">
    <property type="entry name" value="Sigma2 domain of RNA polymerase sigma factors"/>
    <property type="match status" value="1"/>
</dbReference>
<evidence type="ECO:0000259" key="7">
    <source>
        <dbReference type="Pfam" id="PF04542"/>
    </source>
</evidence>
<dbReference type="InterPro" id="IPR036388">
    <property type="entry name" value="WH-like_DNA-bd_sf"/>
</dbReference>
<dbReference type="InterPro" id="IPR013325">
    <property type="entry name" value="RNA_pol_sigma_r2"/>
</dbReference>
<comment type="similarity">
    <text evidence="1">Belongs to the sigma-70 factor family. ECF subfamily.</text>
</comment>
<dbReference type="InterPro" id="IPR013324">
    <property type="entry name" value="RNA_pol_sigma_r3/r4-like"/>
</dbReference>
<keyword evidence="5" id="KW-0804">Transcription</keyword>
<keyword evidence="10" id="KW-1185">Reference proteome</keyword>
<dbReference type="InterPro" id="IPR013249">
    <property type="entry name" value="RNA_pol_sigma70_r4_t2"/>
</dbReference>
<dbReference type="GO" id="GO:0006352">
    <property type="term" value="P:DNA-templated transcription initiation"/>
    <property type="evidence" value="ECO:0007669"/>
    <property type="project" value="InterPro"/>
</dbReference>
<keyword evidence="2" id="KW-0805">Transcription regulation</keyword>
<evidence type="ECO:0000313" key="9">
    <source>
        <dbReference type="EMBL" id="AMY08292.1"/>
    </source>
</evidence>
<reference evidence="10" key="2">
    <citation type="submission" date="2016-04" db="EMBL/GenBank/DDBJ databases">
        <title>First Complete Genome Sequence of a Subdivision 6 Acidobacterium.</title>
        <authorList>
            <person name="Huang S."/>
            <person name="Vieira S."/>
            <person name="Bunk B."/>
            <person name="Riedel T."/>
            <person name="Sproeer C."/>
            <person name="Overmann J."/>
        </authorList>
    </citation>
    <scope>NUCLEOTIDE SEQUENCE [LARGE SCALE GENOMIC DNA]</scope>
    <source>
        <strain evidence="10">DSM 100886 HEG_-6_39</strain>
    </source>
</reference>
<dbReference type="InterPro" id="IPR007627">
    <property type="entry name" value="RNA_pol_sigma70_r2"/>
</dbReference>
<dbReference type="GO" id="GO:0003677">
    <property type="term" value="F:DNA binding"/>
    <property type="evidence" value="ECO:0007669"/>
    <property type="project" value="UniProtKB-KW"/>
</dbReference>
<sequence length="181" mass="19925">MSVQTTAERLPHDMAIDRPARLGALFDAHHERLYRLARRLTPTEDDALDLVQETFLKAARGSGVPDAANAEAWLVRVLVNTRRDQWRKAANRRRQAPDAHLIGPPPSSPEARAVASATVWRALEALHPRRRAVIVLHELEGASAAAIASLLGITSVTVRWHLSRGRRELTHALAASKGGTR</sequence>
<accession>A0A143PI95</accession>
<evidence type="ECO:0000256" key="6">
    <source>
        <dbReference type="SAM" id="MobiDB-lite"/>
    </source>
</evidence>
<gene>
    <name evidence="9" type="primary">sigE</name>
    <name evidence="9" type="ORF">LuPra_01486</name>
</gene>
<proteinExistence type="inferred from homology"/>
<evidence type="ECO:0000256" key="2">
    <source>
        <dbReference type="ARBA" id="ARBA00023015"/>
    </source>
</evidence>
<organism evidence="9 10">
    <name type="scientific">Luteitalea pratensis</name>
    <dbReference type="NCBI Taxonomy" id="1855912"/>
    <lineage>
        <taxon>Bacteria</taxon>
        <taxon>Pseudomonadati</taxon>
        <taxon>Acidobacteriota</taxon>
        <taxon>Vicinamibacteria</taxon>
        <taxon>Vicinamibacterales</taxon>
        <taxon>Vicinamibacteraceae</taxon>
        <taxon>Luteitalea</taxon>
    </lineage>
</organism>
<dbReference type="SUPFAM" id="SSF88659">
    <property type="entry name" value="Sigma3 and sigma4 domains of RNA polymerase sigma factors"/>
    <property type="match status" value="1"/>
</dbReference>
<dbReference type="PANTHER" id="PTHR43133:SF8">
    <property type="entry name" value="RNA POLYMERASE SIGMA FACTOR HI_1459-RELATED"/>
    <property type="match status" value="1"/>
</dbReference>
<dbReference type="KEGG" id="abac:LuPra_01486"/>
<evidence type="ECO:0000256" key="3">
    <source>
        <dbReference type="ARBA" id="ARBA00023082"/>
    </source>
</evidence>
<dbReference type="NCBIfam" id="TIGR02937">
    <property type="entry name" value="sigma70-ECF"/>
    <property type="match status" value="1"/>
</dbReference>
<dbReference type="Pfam" id="PF08281">
    <property type="entry name" value="Sigma70_r4_2"/>
    <property type="match status" value="1"/>
</dbReference>
<evidence type="ECO:0000256" key="4">
    <source>
        <dbReference type="ARBA" id="ARBA00023125"/>
    </source>
</evidence>
<protein>
    <submittedName>
        <fullName evidence="9">RNA polymerase sigma-E factor</fullName>
    </submittedName>
</protein>
<keyword evidence="4" id="KW-0238">DNA-binding</keyword>
<dbReference type="PANTHER" id="PTHR43133">
    <property type="entry name" value="RNA POLYMERASE ECF-TYPE SIGMA FACTO"/>
    <property type="match status" value="1"/>
</dbReference>
<keyword evidence="3" id="KW-0731">Sigma factor</keyword>